<evidence type="ECO:0000313" key="3">
    <source>
        <dbReference type="Proteomes" id="UP000283634"/>
    </source>
</evidence>
<dbReference type="Proteomes" id="UP000283634">
    <property type="component" value="Unassembled WGS sequence"/>
</dbReference>
<name>A0A3R7KF13_TRYRA</name>
<evidence type="ECO:0000313" key="2">
    <source>
        <dbReference type="EMBL" id="RNF06583.1"/>
    </source>
</evidence>
<organism evidence="2 3">
    <name type="scientific">Trypanosoma rangeli</name>
    <dbReference type="NCBI Taxonomy" id="5698"/>
    <lineage>
        <taxon>Eukaryota</taxon>
        <taxon>Discoba</taxon>
        <taxon>Euglenozoa</taxon>
        <taxon>Kinetoplastea</taxon>
        <taxon>Metakinetoplastina</taxon>
        <taxon>Trypanosomatida</taxon>
        <taxon>Trypanosomatidae</taxon>
        <taxon>Trypanosoma</taxon>
        <taxon>Herpetosoma</taxon>
    </lineage>
</organism>
<evidence type="ECO:0000256" key="1">
    <source>
        <dbReference type="SAM" id="MobiDB-lite"/>
    </source>
</evidence>
<gene>
    <name evidence="2" type="ORF">TraAM80_03852</name>
</gene>
<sequence>MLKVDWRPGEAGAEGTQQPGATLHEGGAHRLSTVNGNGESCVTVFELPPSPVHEMSPSSATTSARGNIKTVPGTSAGTRVFSSLVSFSSAVNGNEDNTVATLRTQLRCAELSNSILRDNNDTLKAVANQLAAQLDLANNGLALYQEQEQVQALRRSGHEGQNKGNACREASATEAEYEHCIASLYRAVRGKNATLTYFRNEMEVRKVDASVLLQASLERKDNYILQLMGELDQLRRVQGIGCYAQIRSK</sequence>
<dbReference type="OrthoDB" id="242610at2759"/>
<dbReference type="EMBL" id="MKGL01000105">
    <property type="protein sequence ID" value="RNF06583.1"/>
    <property type="molecule type" value="Genomic_DNA"/>
</dbReference>
<reference evidence="2 3" key="1">
    <citation type="journal article" date="2018" name="BMC Genomics">
        <title>Genomic comparison of Trypanosoma conorhini and Trypanosoma rangeli to Trypanosoma cruzi strains of high and low virulence.</title>
        <authorList>
            <person name="Bradwell K.R."/>
            <person name="Koparde V.N."/>
            <person name="Matveyev A.V."/>
            <person name="Serrano M.G."/>
            <person name="Alves J.M."/>
            <person name="Parikh H."/>
            <person name="Huang B."/>
            <person name="Lee V."/>
            <person name="Espinosa-Alvarez O."/>
            <person name="Ortiz P.A."/>
            <person name="Costa-Martins A.G."/>
            <person name="Teixeira M.M."/>
            <person name="Buck G.A."/>
        </authorList>
    </citation>
    <scope>NUCLEOTIDE SEQUENCE [LARGE SCALE GENOMIC DNA]</scope>
    <source>
        <strain evidence="2 3">AM80</strain>
    </source>
</reference>
<protein>
    <submittedName>
        <fullName evidence="2">Uncharacterized protein</fullName>
    </submittedName>
</protein>
<dbReference type="OMA" id="YEHCIAS"/>
<feature type="region of interest" description="Disordered" evidence="1">
    <location>
        <begin position="1"/>
        <end position="27"/>
    </location>
</feature>
<dbReference type="RefSeq" id="XP_029239337.1">
    <property type="nucleotide sequence ID" value="XM_029380804.1"/>
</dbReference>
<dbReference type="VEuPathDB" id="TriTrypDB:TRSC58_03567"/>
<comment type="caution">
    <text evidence="2">The sequence shown here is derived from an EMBL/GenBank/DDBJ whole genome shotgun (WGS) entry which is preliminary data.</text>
</comment>
<dbReference type="GeneID" id="40327785"/>
<accession>A0A3R7KF13</accession>
<keyword evidence="3" id="KW-1185">Reference proteome</keyword>
<dbReference type="AlphaFoldDB" id="A0A3R7KF13"/>
<proteinExistence type="predicted"/>